<organism evidence="1 2">
    <name type="scientific">Crocosphaera watsonii WH 8502</name>
    <dbReference type="NCBI Taxonomy" id="423474"/>
    <lineage>
        <taxon>Bacteria</taxon>
        <taxon>Bacillati</taxon>
        <taxon>Cyanobacteriota</taxon>
        <taxon>Cyanophyceae</taxon>
        <taxon>Oscillatoriophycideae</taxon>
        <taxon>Chroococcales</taxon>
        <taxon>Aphanothecaceae</taxon>
        <taxon>Crocosphaera</taxon>
    </lineage>
</organism>
<comment type="caution">
    <text evidence="1">The sequence shown here is derived from an EMBL/GenBank/DDBJ whole genome shotgun (WGS) entry which is preliminary data.</text>
</comment>
<gene>
    <name evidence="1" type="ORF">CWATWH8502_2038</name>
</gene>
<dbReference type="EMBL" id="CAQK01000323">
    <property type="protein sequence ID" value="CCQ50582.1"/>
    <property type="molecule type" value="Genomic_DNA"/>
</dbReference>
<dbReference type="Proteomes" id="UP000018348">
    <property type="component" value="Unassembled WGS sequence"/>
</dbReference>
<reference evidence="1 2" key="2">
    <citation type="submission" date="2013-09" db="EMBL/GenBank/DDBJ databases">
        <title>Whole genome comparison of six Crocosphaera watsonii strains with differing phenotypes.</title>
        <authorList>
            <person name="Bench S.R."/>
            <person name="Heller P."/>
            <person name="Frank I."/>
            <person name="Arciniega M."/>
            <person name="Shilova I.N."/>
            <person name="Zehr J.P."/>
        </authorList>
    </citation>
    <scope>NUCLEOTIDE SEQUENCE [LARGE SCALE GENOMIC DNA]</scope>
    <source>
        <strain evidence="1 2">WH 8502</strain>
    </source>
</reference>
<sequence>MVSVGSGEWSVGSGGVWGDGLTSQKLLIQRLVLRLQFGQCRYY</sequence>
<evidence type="ECO:0000313" key="2">
    <source>
        <dbReference type="Proteomes" id="UP000018348"/>
    </source>
</evidence>
<proteinExistence type="predicted"/>
<reference evidence="1 2" key="1">
    <citation type="submission" date="2013-01" db="EMBL/GenBank/DDBJ databases">
        <authorList>
            <person name="Bench S."/>
        </authorList>
    </citation>
    <scope>NUCLEOTIDE SEQUENCE [LARGE SCALE GENOMIC DNA]</scope>
    <source>
        <strain evidence="1 2">WH 8502</strain>
    </source>
</reference>
<accession>T2ICN3</accession>
<name>T2ICN3_CROWT</name>
<evidence type="ECO:0000313" key="1">
    <source>
        <dbReference type="EMBL" id="CCQ50582.1"/>
    </source>
</evidence>
<dbReference type="AlphaFoldDB" id="T2ICN3"/>
<protein>
    <submittedName>
        <fullName evidence="1">Uncharacterized protein</fullName>
    </submittedName>
</protein>